<dbReference type="AlphaFoldDB" id="A0AAP9Y6C5"/>
<dbReference type="SUPFAM" id="SSF55961">
    <property type="entry name" value="Bet v1-like"/>
    <property type="match status" value="1"/>
</dbReference>
<organism evidence="1 2">
    <name type="scientific">Schaalia meyeri</name>
    <dbReference type="NCBI Taxonomy" id="52773"/>
    <lineage>
        <taxon>Bacteria</taxon>
        <taxon>Bacillati</taxon>
        <taxon>Actinomycetota</taxon>
        <taxon>Actinomycetes</taxon>
        <taxon>Actinomycetales</taxon>
        <taxon>Actinomycetaceae</taxon>
        <taxon>Schaalia</taxon>
    </lineage>
</organism>
<dbReference type="RefSeq" id="WP_070778671.1">
    <property type="nucleotide sequence ID" value="NZ_CP066065.1"/>
</dbReference>
<protein>
    <submittedName>
        <fullName evidence="1">Toxin</fullName>
    </submittedName>
</protein>
<proteinExistence type="predicted"/>
<evidence type="ECO:0000313" key="1">
    <source>
        <dbReference type="EMBL" id="QQC43592.1"/>
    </source>
</evidence>
<dbReference type="Proteomes" id="UP000595220">
    <property type="component" value="Chromosome"/>
</dbReference>
<dbReference type="EMBL" id="CP066065">
    <property type="protein sequence ID" value="QQC43592.1"/>
    <property type="molecule type" value="Genomic_DNA"/>
</dbReference>
<name>A0AAP9Y6C5_9ACTO</name>
<reference evidence="1 2" key="1">
    <citation type="submission" date="2020-12" db="EMBL/GenBank/DDBJ databases">
        <title>FDA dAtabase for Regulatory Grade micrObial Sequences (FDA-ARGOS): Supporting development and validation of Infectious Disease Dx tests.</title>
        <authorList>
            <person name="Sproer C."/>
            <person name="Gronow S."/>
            <person name="Severitt S."/>
            <person name="Schroder I."/>
            <person name="Tallon L."/>
            <person name="Sadzewicz L."/>
            <person name="Zhao X."/>
            <person name="Boylan J."/>
            <person name="Ott S."/>
            <person name="Bowen H."/>
            <person name="Vavikolanu K."/>
            <person name="Mehta A."/>
            <person name="Aluvathingal J."/>
            <person name="Nadendla S."/>
            <person name="Lowell S."/>
            <person name="Myers T."/>
            <person name="Yan Y."/>
            <person name="Sichtig H."/>
        </authorList>
    </citation>
    <scope>NUCLEOTIDE SEQUENCE [LARGE SCALE GENOMIC DNA]</scope>
    <source>
        <strain evidence="1 2">FDAARGOS_985</strain>
    </source>
</reference>
<sequence>MSIFEMASDADVEDDRDRVETDVVVDCDIEAAWALVSEPGWWVNDGPLGDHEVTLGDDGLYRVSDPDAGDWLIEKADEDPMDVVAFRWYPLADDELPEERATRVEVSLSEERGGVGIHVEESGLASVSDDEAVARQAYDDEIGMWEQVLLAAKSHLEGR</sequence>
<gene>
    <name evidence="1" type="ORF">I6H42_07355</name>
</gene>
<dbReference type="InterPro" id="IPR023393">
    <property type="entry name" value="START-like_dom_sf"/>
</dbReference>
<evidence type="ECO:0000313" key="2">
    <source>
        <dbReference type="Proteomes" id="UP000595220"/>
    </source>
</evidence>
<accession>A0AAP9Y6C5</accession>
<keyword evidence="2" id="KW-1185">Reference proteome</keyword>
<dbReference type="Gene3D" id="3.30.530.20">
    <property type="match status" value="1"/>
</dbReference>